<accession>A0ABP5EJ11</accession>
<sequence>MSVRGTIPSAFTRERDIAPRRGLASDVAARSGDLPTVGGAAPTLILAVRVEDLASDTGWASVTTGSKT</sequence>
<comment type="caution">
    <text evidence="1">The sequence shown here is derived from an EMBL/GenBank/DDBJ whole genome shotgun (WGS) entry which is preliminary data.</text>
</comment>
<keyword evidence="2" id="KW-1185">Reference proteome</keyword>
<gene>
    <name evidence="1" type="ORF">GCM10009777_38390</name>
</gene>
<evidence type="ECO:0000313" key="2">
    <source>
        <dbReference type="Proteomes" id="UP001500326"/>
    </source>
</evidence>
<proteinExistence type="predicted"/>
<dbReference type="RefSeq" id="WP_344066198.1">
    <property type="nucleotide sequence ID" value="NZ_BAAAOH010000001.1"/>
</dbReference>
<evidence type="ECO:0000313" key="1">
    <source>
        <dbReference type="EMBL" id="GAA1997629.1"/>
    </source>
</evidence>
<reference evidence="2" key="1">
    <citation type="journal article" date="2019" name="Int. J. Syst. Evol. Microbiol.">
        <title>The Global Catalogue of Microorganisms (GCM) 10K type strain sequencing project: providing services to taxonomists for standard genome sequencing and annotation.</title>
        <authorList>
            <consortium name="The Broad Institute Genomics Platform"/>
            <consortium name="The Broad Institute Genome Sequencing Center for Infectious Disease"/>
            <person name="Wu L."/>
            <person name="Ma J."/>
        </authorList>
    </citation>
    <scope>NUCLEOTIDE SEQUENCE [LARGE SCALE GENOMIC DNA]</scope>
    <source>
        <strain evidence="2">JCM 14902</strain>
    </source>
</reference>
<dbReference type="EMBL" id="BAAAOH010000001">
    <property type="protein sequence ID" value="GAA1997629.1"/>
    <property type="molecule type" value="Genomic_DNA"/>
</dbReference>
<protein>
    <submittedName>
        <fullName evidence="1">Uncharacterized protein</fullName>
    </submittedName>
</protein>
<organism evidence="1 2">
    <name type="scientific">Microbacterium pumilum</name>
    <dbReference type="NCBI Taxonomy" id="344165"/>
    <lineage>
        <taxon>Bacteria</taxon>
        <taxon>Bacillati</taxon>
        <taxon>Actinomycetota</taxon>
        <taxon>Actinomycetes</taxon>
        <taxon>Micrococcales</taxon>
        <taxon>Microbacteriaceae</taxon>
        <taxon>Microbacterium</taxon>
    </lineage>
</organism>
<name>A0ABP5EJ11_9MICO</name>
<dbReference type="Proteomes" id="UP001500326">
    <property type="component" value="Unassembled WGS sequence"/>
</dbReference>